<dbReference type="OrthoDB" id="9805176at2"/>
<keyword evidence="1" id="KW-0378">Hydrolase</keyword>
<protein>
    <submittedName>
        <fullName evidence="1">L-2-amino-thiazoline-4-carboxylic acid hydrolase-like protein</fullName>
    </submittedName>
</protein>
<accession>A0A542VZR1</accession>
<name>A0A542VZR1_ZYMMB</name>
<evidence type="ECO:0000313" key="2">
    <source>
        <dbReference type="Proteomes" id="UP000316887"/>
    </source>
</evidence>
<sequence length="165" mass="18835">MTAKSGTEMGILKRRRIEAEIVKPIYEAMIRHFGKEKAQAVLKEAITADAVRAGKEMAAKQEGGATLENFAAMQYLWEQDDALKVDILASDDQHLDYNVTRCRYAEMYREMGLGEIGSILSCTRDESFIQGYNSDIEMSRSQTIMKGADFCNFRYRLKEKQKENL</sequence>
<dbReference type="RefSeq" id="WP_141919221.1">
    <property type="nucleotide sequence ID" value="NZ_VFOF01000001.1"/>
</dbReference>
<dbReference type="Pfam" id="PF14196">
    <property type="entry name" value="ATC_hydrolase"/>
    <property type="match status" value="1"/>
</dbReference>
<evidence type="ECO:0000313" key="1">
    <source>
        <dbReference type="EMBL" id="TQL16822.1"/>
    </source>
</evidence>
<reference evidence="1 2" key="1">
    <citation type="submission" date="2019-06" db="EMBL/GenBank/DDBJ databases">
        <title>Genome sequencing of Zymomonas mobilis strains for genetic engineering and biofuel applications.</title>
        <authorList>
            <person name="Teravest M."/>
        </authorList>
    </citation>
    <scope>NUCLEOTIDE SEQUENCE [LARGE SCALE GENOMIC DNA]</scope>
    <source>
        <strain evidence="1 2">AN0101</strain>
    </source>
</reference>
<comment type="caution">
    <text evidence="1">The sequence shown here is derived from an EMBL/GenBank/DDBJ whole genome shotgun (WGS) entry which is preliminary data.</text>
</comment>
<dbReference type="InterPro" id="IPR026002">
    <property type="entry name" value="ATC_hydrolase-like"/>
</dbReference>
<dbReference type="EMBL" id="VFOF01000001">
    <property type="protein sequence ID" value="TQL16822.1"/>
    <property type="molecule type" value="Genomic_DNA"/>
</dbReference>
<organism evidence="1 2">
    <name type="scientific">Zymomonas mobilis</name>
    <dbReference type="NCBI Taxonomy" id="542"/>
    <lineage>
        <taxon>Bacteria</taxon>
        <taxon>Pseudomonadati</taxon>
        <taxon>Pseudomonadota</taxon>
        <taxon>Alphaproteobacteria</taxon>
        <taxon>Sphingomonadales</taxon>
        <taxon>Zymomonadaceae</taxon>
        <taxon>Zymomonas</taxon>
    </lineage>
</organism>
<gene>
    <name evidence="1" type="ORF">FBY58_0368</name>
</gene>
<dbReference type="AlphaFoldDB" id="A0A542VZR1"/>
<proteinExistence type="predicted"/>
<dbReference type="GO" id="GO:0016787">
    <property type="term" value="F:hydrolase activity"/>
    <property type="evidence" value="ECO:0007669"/>
    <property type="project" value="UniProtKB-KW"/>
</dbReference>
<dbReference type="Proteomes" id="UP000316887">
    <property type="component" value="Unassembled WGS sequence"/>
</dbReference>